<dbReference type="Proteomes" id="UP000663722">
    <property type="component" value="Chromosome"/>
</dbReference>
<feature type="transmembrane region" description="Helical" evidence="1">
    <location>
        <begin position="6"/>
        <end position="23"/>
    </location>
</feature>
<dbReference type="AlphaFoldDB" id="A0A975BTW9"/>
<keyword evidence="3" id="KW-1185">Reference proteome</keyword>
<keyword evidence="1" id="KW-1133">Transmembrane helix</keyword>
<dbReference type="KEGG" id="dmm:dnm_077290"/>
<keyword evidence="1" id="KW-0472">Membrane</keyword>
<proteinExistence type="predicted"/>
<evidence type="ECO:0000313" key="2">
    <source>
        <dbReference type="EMBL" id="QTA91656.1"/>
    </source>
</evidence>
<accession>A0A975BTW9</accession>
<evidence type="ECO:0000313" key="3">
    <source>
        <dbReference type="Proteomes" id="UP000663722"/>
    </source>
</evidence>
<name>A0A975BTW9_9BACT</name>
<reference evidence="2" key="1">
    <citation type="journal article" date="2021" name="Microb. Physiol.">
        <title>Proteogenomic Insights into the Physiology of Marine, Sulfate-Reducing, Filamentous Desulfonema limicola and Desulfonema magnum.</title>
        <authorList>
            <person name="Schnaars V."/>
            <person name="Wohlbrand L."/>
            <person name="Scheve S."/>
            <person name="Hinrichs C."/>
            <person name="Reinhardt R."/>
            <person name="Rabus R."/>
        </authorList>
    </citation>
    <scope>NUCLEOTIDE SEQUENCE</scope>
    <source>
        <strain evidence="2">4be13</strain>
    </source>
</reference>
<sequence length="54" mass="6294">MGGRGALEGVIPFIILFALLFFVHSKLYDFGSYLFEKIKEKYLKYFPSKSREKA</sequence>
<organism evidence="2 3">
    <name type="scientific">Desulfonema magnum</name>
    <dbReference type="NCBI Taxonomy" id="45655"/>
    <lineage>
        <taxon>Bacteria</taxon>
        <taxon>Pseudomonadati</taxon>
        <taxon>Thermodesulfobacteriota</taxon>
        <taxon>Desulfobacteria</taxon>
        <taxon>Desulfobacterales</taxon>
        <taxon>Desulfococcaceae</taxon>
        <taxon>Desulfonema</taxon>
    </lineage>
</organism>
<protein>
    <submittedName>
        <fullName evidence="2">Uncharacterized protein</fullName>
    </submittedName>
</protein>
<dbReference type="RefSeq" id="WP_207679343.1">
    <property type="nucleotide sequence ID" value="NZ_CP061800.1"/>
</dbReference>
<dbReference type="EMBL" id="CP061800">
    <property type="protein sequence ID" value="QTA91656.1"/>
    <property type="molecule type" value="Genomic_DNA"/>
</dbReference>
<keyword evidence="1" id="KW-0812">Transmembrane</keyword>
<gene>
    <name evidence="2" type="ORF">dnm_077290</name>
</gene>
<evidence type="ECO:0000256" key="1">
    <source>
        <dbReference type="SAM" id="Phobius"/>
    </source>
</evidence>